<dbReference type="PIRSF" id="PIRSF000370">
    <property type="entry name" value="QueE"/>
    <property type="match status" value="1"/>
</dbReference>
<comment type="subunit">
    <text evidence="8">Homodimer.</text>
</comment>
<dbReference type="EMBL" id="CP002584">
    <property type="protein sequence ID" value="ADZ79831.1"/>
    <property type="molecule type" value="Genomic_DNA"/>
</dbReference>
<evidence type="ECO:0000256" key="4">
    <source>
        <dbReference type="ARBA" id="ARBA00022842"/>
    </source>
</evidence>
<keyword evidence="1 8" id="KW-0004">4Fe-4S</keyword>
<feature type="binding site" evidence="8">
    <location>
        <position position="104"/>
    </location>
    <ligand>
        <name>substrate</name>
    </ligand>
</feature>
<accession>F4C5M2</accession>
<dbReference type="GO" id="GO:0016840">
    <property type="term" value="F:carbon-nitrogen lyase activity"/>
    <property type="evidence" value="ECO:0007669"/>
    <property type="project" value="UniProtKB-UniRule"/>
</dbReference>
<comment type="caution">
    <text evidence="8">Lacks conserved residue(s) required for the propagation of feature annotation.</text>
</comment>
<dbReference type="EC" id="4.3.99.3" evidence="8"/>
<feature type="binding site" evidence="8">
    <location>
        <position position="106"/>
    </location>
    <ligand>
        <name>S-adenosyl-L-methionine</name>
        <dbReference type="ChEBI" id="CHEBI:59789"/>
    </ligand>
</feature>
<sequence>MCFLYRLLGVDKQHEKNSYLCTIMSKQVPADGTLLPLMEEFYTIQGEGYHTGKAAYFIRLGGCDVGCHWCDVKESWDAELHPLTKADDIIRNAARYPAKTVVITGGEPLIYNLDYLTRGLQDAGIKTFIETSGAYPLSGHWDWVCLSPKKFKAPLPDVIEAAGELKVIVFNKSDFEWAERYAAQIPVGRKLYLQPEWSKAAQMTPLIIDYVKENPKWEISLQTHKYLNIP</sequence>
<reference evidence="10" key="1">
    <citation type="submission" date="2011-03" db="EMBL/GenBank/DDBJ databases">
        <title>Complete sequence of Sphingobacterium sp. 21.</title>
        <authorList>
            <consortium name="US DOE Joint Genome Institute"/>
            <person name="Lucas S."/>
            <person name="Copeland A."/>
            <person name="Lapidus A."/>
            <person name="Cheng J.-F."/>
            <person name="Goodwin L."/>
            <person name="Pitluck S."/>
            <person name="Davenport K."/>
            <person name="Detter J.C."/>
            <person name="Han C."/>
            <person name="Tapia R."/>
            <person name="Land M."/>
            <person name="Hauser L."/>
            <person name="Kyrpides N."/>
            <person name="Ivanova N."/>
            <person name="Ovchinnikova G."/>
            <person name="Pagani I."/>
            <person name="Siebers A.K."/>
            <person name="Allgaier M."/>
            <person name="Thelen M.P."/>
            <person name="Hugenholtz P."/>
            <person name="Woyke T."/>
        </authorList>
    </citation>
    <scope>NUCLEOTIDE SEQUENCE</scope>
    <source>
        <strain evidence="10">21</strain>
    </source>
</reference>
<dbReference type="KEGG" id="shg:Sph21_3290"/>
<gene>
    <name evidence="8" type="primary">queE</name>
    <name evidence="10" type="ordered locus">Sph21_3290</name>
</gene>
<feature type="binding site" evidence="8">
    <location>
        <position position="67"/>
    </location>
    <ligand>
        <name>[4Fe-4S] cluster</name>
        <dbReference type="ChEBI" id="CHEBI:49883"/>
        <note>4Fe-4S-S-AdoMet</note>
    </ligand>
</feature>
<dbReference type="InterPro" id="IPR058240">
    <property type="entry name" value="rSAM_sf"/>
</dbReference>
<evidence type="ECO:0000256" key="8">
    <source>
        <dbReference type="HAMAP-Rule" id="MF_00917"/>
    </source>
</evidence>
<evidence type="ECO:0000256" key="1">
    <source>
        <dbReference type="ARBA" id="ARBA00022485"/>
    </source>
</evidence>
<dbReference type="SUPFAM" id="SSF102114">
    <property type="entry name" value="Radical SAM enzymes"/>
    <property type="match status" value="1"/>
</dbReference>
<evidence type="ECO:0000256" key="6">
    <source>
        <dbReference type="ARBA" id="ARBA00023014"/>
    </source>
</evidence>
<keyword evidence="2 8" id="KW-0949">S-adenosyl-L-methionine</keyword>
<organism evidence="10">
    <name type="scientific">Sphingobacterium sp. (strain 21)</name>
    <dbReference type="NCBI Taxonomy" id="743722"/>
    <lineage>
        <taxon>Bacteria</taxon>
        <taxon>Pseudomonadati</taxon>
        <taxon>Bacteroidota</taxon>
        <taxon>Sphingobacteriia</taxon>
        <taxon>Sphingobacteriales</taxon>
        <taxon>Sphingobacteriaceae</taxon>
        <taxon>Sphingobacterium</taxon>
    </lineage>
</organism>
<comment type="catalytic activity">
    <reaction evidence="8">
        <text>6-carboxy-5,6,7,8-tetrahydropterin + H(+) = 7-carboxy-7-carbaguanine + NH4(+)</text>
        <dbReference type="Rhea" id="RHEA:27974"/>
        <dbReference type="ChEBI" id="CHEBI:15378"/>
        <dbReference type="ChEBI" id="CHEBI:28938"/>
        <dbReference type="ChEBI" id="CHEBI:61032"/>
        <dbReference type="ChEBI" id="CHEBI:61036"/>
        <dbReference type="EC" id="4.3.99.3"/>
    </reaction>
</comment>
<keyword evidence="3 8" id="KW-0479">Metal-binding</keyword>
<dbReference type="InterPro" id="IPR024924">
    <property type="entry name" value="7-CO-7-deazaguanine_synth-like"/>
</dbReference>
<comment type="pathway">
    <text evidence="8">Purine metabolism; 7-cyano-7-deazaguanine biosynthesis.</text>
</comment>
<keyword evidence="5 8" id="KW-0408">Iron</keyword>
<feature type="binding site" evidence="8">
    <location>
        <position position="230"/>
    </location>
    <ligand>
        <name>substrate</name>
    </ligand>
</feature>
<keyword evidence="4 8" id="KW-0460">Magnesium</keyword>
<evidence type="ECO:0000256" key="5">
    <source>
        <dbReference type="ARBA" id="ARBA00023004"/>
    </source>
</evidence>
<keyword evidence="6 8" id="KW-0411">Iron-sulfur</keyword>
<evidence type="ECO:0000256" key="3">
    <source>
        <dbReference type="ARBA" id="ARBA00022723"/>
    </source>
</evidence>
<evidence type="ECO:0000313" key="10">
    <source>
        <dbReference type="EMBL" id="ADZ79831.1"/>
    </source>
</evidence>
<feature type="binding site" evidence="8">
    <location>
        <begin position="44"/>
        <end position="46"/>
    </location>
    <ligand>
        <name>substrate</name>
    </ligand>
</feature>
<feature type="binding site" evidence="8">
    <location>
        <begin position="69"/>
        <end position="71"/>
    </location>
    <ligand>
        <name>S-adenosyl-L-methionine</name>
        <dbReference type="ChEBI" id="CHEBI:59789"/>
    </ligand>
</feature>
<dbReference type="UniPathway" id="UPA00391"/>
<dbReference type="Gene3D" id="3.20.20.70">
    <property type="entry name" value="Aldolase class I"/>
    <property type="match status" value="1"/>
</dbReference>
<feature type="domain" description="Radical SAM core" evidence="9">
    <location>
        <begin position="50"/>
        <end position="230"/>
    </location>
</feature>
<feature type="binding site" evidence="8">
    <location>
        <begin position="147"/>
        <end position="149"/>
    </location>
    <ligand>
        <name>S-adenosyl-L-methionine</name>
        <dbReference type="ChEBI" id="CHEBI:59789"/>
    </ligand>
</feature>
<dbReference type="eggNOG" id="COG0602">
    <property type="taxonomic scope" value="Bacteria"/>
</dbReference>
<dbReference type="PANTHER" id="PTHR42836">
    <property type="entry name" value="7-CARBOXY-7-DEAZAGUANINE SYNTHASE"/>
    <property type="match status" value="1"/>
</dbReference>
<dbReference type="Pfam" id="PF04055">
    <property type="entry name" value="Radical_SAM"/>
    <property type="match status" value="1"/>
</dbReference>
<feature type="binding site" evidence="8">
    <location>
        <position position="70"/>
    </location>
    <ligand>
        <name>[4Fe-4S] cluster</name>
        <dbReference type="ChEBI" id="CHEBI:49883"/>
        <note>4Fe-4S-S-AdoMet</note>
    </ligand>
</feature>
<evidence type="ECO:0000259" key="9">
    <source>
        <dbReference type="PROSITE" id="PS51918"/>
    </source>
</evidence>
<dbReference type="HAMAP" id="MF_00917">
    <property type="entry name" value="QueE"/>
    <property type="match status" value="1"/>
</dbReference>
<feature type="binding site" evidence="8">
    <location>
        <position position="59"/>
    </location>
    <ligand>
        <name>substrate</name>
    </ligand>
</feature>
<evidence type="ECO:0000256" key="2">
    <source>
        <dbReference type="ARBA" id="ARBA00022691"/>
    </source>
</evidence>
<dbReference type="PATRIC" id="fig|743722.3.peg.3520"/>
<comment type="similarity">
    <text evidence="8">Belongs to the radical SAM superfamily. 7-carboxy-7-deazaguanine synthase family.</text>
</comment>
<comment type="cofactor">
    <cofactor evidence="8">
        <name>S-adenosyl-L-methionine</name>
        <dbReference type="ChEBI" id="CHEBI:59789"/>
    </cofactor>
    <text evidence="8">Binds 1 S-adenosyl-L-methionine per subunit.</text>
</comment>
<dbReference type="PANTHER" id="PTHR42836:SF1">
    <property type="entry name" value="7-CARBOXY-7-DEAZAGUANINE SYNTHASE"/>
    <property type="match status" value="1"/>
</dbReference>
<dbReference type="GO" id="GO:0051539">
    <property type="term" value="F:4 iron, 4 sulfur cluster binding"/>
    <property type="evidence" value="ECO:0007669"/>
    <property type="project" value="UniProtKB-UniRule"/>
</dbReference>
<name>F4C5M2_SPHS2</name>
<proteinExistence type="inferred from homology"/>
<dbReference type="STRING" id="743722.Sph21_3290"/>
<keyword evidence="8" id="KW-0671">Queuosine biosynthesis</keyword>
<dbReference type="AlphaFoldDB" id="F4C5M2"/>
<dbReference type="GO" id="GO:0000287">
    <property type="term" value="F:magnesium ion binding"/>
    <property type="evidence" value="ECO:0007669"/>
    <property type="project" value="UniProtKB-UniRule"/>
</dbReference>
<evidence type="ECO:0000256" key="7">
    <source>
        <dbReference type="ARBA" id="ARBA00023239"/>
    </source>
</evidence>
<comment type="function">
    <text evidence="8">Catalyzes the complex heterocyclic radical-mediated conversion of 6-carboxy-5,6,7,8-tetrahydropterin (CPH4) to 7-carboxy-7-deazaguanine (CDG), a step common to the biosynthetic pathways of all 7-deazapurine-containing compounds.</text>
</comment>
<comment type="cofactor">
    <cofactor evidence="8">
        <name>Mg(2+)</name>
        <dbReference type="ChEBI" id="CHEBI:18420"/>
    </cofactor>
</comment>
<dbReference type="GO" id="GO:0008616">
    <property type="term" value="P:tRNA queuosine(34) biosynthetic process"/>
    <property type="evidence" value="ECO:0007669"/>
    <property type="project" value="UniProtKB-UniRule"/>
</dbReference>
<dbReference type="PROSITE" id="PS51918">
    <property type="entry name" value="RADICAL_SAM"/>
    <property type="match status" value="1"/>
</dbReference>
<dbReference type="SFLD" id="SFLDS00029">
    <property type="entry name" value="Radical_SAM"/>
    <property type="match status" value="1"/>
</dbReference>
<dbReference type="InterPro" id="IPR013785">
    <property type="entry name" value="Aldolase_TIM"/>
</dbReference>
<keyword evidence="7 8" id="KW-0456">Lyase</keyword>
<dbReference type="HOGENOM" id="CLU_066739_0_1_10"/>
<protein>
    <recommendedName>
        <fullName evidence="8">7-carboxy-7-deazaguanine synthase</fullName>
        <shortName evidence="8">CDG synthase</shortName>
        <ecNumber evidence="8">4.3.99.3</ecNumber>
    </recommendedName>
    <alternativeName>
        <fullName evidence="8">Queuosine biosynthesis protein QueE</fullName>
    </alternativeName>
</protein>
<dbReference type="GO" id="GO:1904047">
    <property type="term" value="F:S-adenosyl-L-methionine binding"/>
    <property type="evidence" value="ECO:0007669"/>
    <property type="project" value="UniProtKB-UniRule"/>
</dbReference>
<dbReference type="InterPro" id="IPR007197">
    <property type="entry name" value="rSAM"/>
</dbReference>
<comment type="cofactor">
    <cofactor evidence="8">
        <name>[4Fe-4S] cluster</name>
        <dbReference type="ChEBI" id="CHEBI:49883"/>
    </cofactor>
    <text evidence="8">Binds 1 [4Fe-4S] cluster. The cluster is coordinated with 3 cysteines and an exchangeable S-adenosyl-L-methionine.</text>
</comment>
<feature type="binding site" evidence="8">
    <location>
        <position position="63"/>
    </location>
    <ligand>
        <name>[4Fe-4S] cluster</name>
        <dbReference type="ChEBI" id="CHEBI:49883"/>
        <note>4Fe-4S-S-AdoMet</note>
    </ligand>
</feature>